<evidence type="ECO:0000259" key="3">
    <source>
        <dbReference type="Pfam" id="PF16124"/>
    </source>
</evidence>
<dbReference type="Proteomes" id="UP001437256">
    <property type="component" value="Unassembled WGS sequence"/>
</dbReference>
<feature type="region of interest" description="Disordered" evidence="2">
    <location>
        <begin position="337"/>
        <end position="406"/>
    </location>
</feature>
<dbReference type="InterPro" id="IPR027417">
    <property type="entry name" value="P-loop_NTPase"/>
</dbReference>
<organism evidence="4 5">
    <name type="scientific">Marasmius tenuissimus</name>
    <dbReference type="NCBI Taxonomy" id="585030"/>
    <lineage>
        <taxon>Eukaryota</taxon>
        <taxon>Fungi</taxon>
        <taxon>Dikarya</taxon>
        <taxon>Basidiomycota</taxon>
        <taxon>Agaricomycotina</taxon>
        <taxon>Agaricomycetes</taxon>
        <taxon>Agaricomycetidae</taxon>
        <taxon>Agaricales</taxon>
        <taxon>Marasmiineae</taxon>
        <taxon>Marasmiaceae</taxon>
        <taxon>Marasmius</taxon>
    </lineage>
</organism>
<comment type="similarity">
    <text evidence="1">Belongs to the helicase family. RecQ subfamily.</text>
</comment>
<dbReference type="EMBL" id="JBBXMP010000014">
    <property type="protein sequence ID" value="KAL0069068.1"/>
    <property type="molecule type" value="Genomic_DNA"/>
</dbReference>
<dbReference type="PANTHER" id="PTHR13710">
    <property type="entry name" value="DNA HELICASE RECQ FAMILY MEMBER"/>
    <property type="match status" value="1"/>
</dbReference>
<dbReference type="Pfam" id="PF16124">
    <property type="entry name" value="RecQ_Zn_bind"/>
    <property type="match status" value="1"/>
</dbReference>
<dbReference type="Gene3D" id="3.40.50.300">
    <property type="entry name" value="P-loop containing nucleotide triphosphate hydrolases"/>
    <property type="match status" value="3"/>
</dbReference>
<feature type="region of interest" description="Disordered" evidence="2">
    <location>
        <begin position="437"/>
        <end position="460"/>
    </location>
</feature>
<dbReference type="SUPFAM" id="SSF52540">
    <property type="entry name" value="P-loop containing nucleoside triphosphate hydrolases"/>
    <property type="match status" value="1"/>
</dbReference>
<feature type="compositionally biased region" description="Polar residues" evidence="2">
    <location>
        <begin position="441"/>
        <end position="452"/>
    </location>
</feature>
<sequence length="620" mass="69457">MPNNDPIQEWGHDFRGDYRKLGLFRDRFPGVPIMALTATATTSQVLSLLCINGTFSFYPSVQNDIVRSLHMDEDNLYRATHPFNRSNLFYEVRYASNHDQVSQMAEICDYICTLHRRRGKPSSGIIYCRTRAMCNDLAAYLRGKGLSVKPYHKGIPASTLDKTLAEWTRPGGSEEGGIDAVCFSFIELMAHEREHDLCIGTSYITIYRKASRATIKRQGEPVAKCVLYYSREDVMQVRRWVSDSHSRRMESVQLNDPPPSQRCFSSLSELVSFAENTNVCRHISICRYFGETINANDPEVVKSYCDMMCDVCKYPDRTRKRKQALSSEEYASSQVFNVSSYADNDDENGPAETRRAAGKTGWGNISRSGSLTNLNGKTASRSSSTMNPKRPANDAHGKPGSDPKRAKVQEFAPPLVTKPFSSAPGLKKPFKSPFLQAPLEKSSTVNRPQHTAKSAPVLDRPPVEAFATEVKKARSSSPVEDNLATADSDPAQLPLTQVDLEDKVDLRRKSLDAIRRALHTSFSHHPSLWGWFRSSKPHDDSKAADFFASVARDLEYLALTFCSTAEGYEERVKTKCYATNHLAEMIDAGKDPTKDEDVSEIVQIVKVVLQGRVFRLLLSS</sequence>
<dbReference type="PANTHER" id="PTHR13710:SF152">
    <property type="entry name" value="ATP-DEPENDENT DNA HELICASE Q5"/>
    <property type="match status" value="1"/>
</dbReference>
<proteinExistence type="inferred from homology"/>
<feature type="domain" description="ATP-dependent DNA helicase RecQ zinc-binding" evidence="3">
    <location>
        <begin position="232"/>
        <end position="313"/>
    </location>
</feature>
<feature type="compositionally biased region" description="Basic and acidic residues" evidence="2">
    <location>
        <begin position="391"/>
        <end position="406"/>
    </location>
</feature>
<accession>A0ABR3A645</accession>
<comment type="caution">
    <text evidence="4">The sequence shown here is derived from an EMBL/GenBank/DDBJ whole genome shotgun (WGS) entry which is preliminary data.</text>
</comment>
<evidence type="ECO:0000256" key="2">
    <source>
        <dbReference type="SAM" id="MobiDB-lite"/>
    </source>
</evidence>
<evidence type="ECO:0000313" key="4">
    <source>
        <dbReference type="EMBL" id="KAL0069068.1"/>
    </source>
</evidence>
<feature type="compositionally biased region" description="Polar residues" evidence="2">
    <location>
        <begin position="363"/>
        <end position="387"/>
    </location>
</feature>
<gene>
    <name evidence="4" type="ORF">AAF712_003754</name>
</gene>
<keyword evidence="5" id="KW-1185">Reference proteome</keyword>
<dbReference type="InterPro" id="IPR032284">
    <property type="entry name" value="RecQ_Zn-bd"/>
</dbReference>
<evidence type="ECO:0000313" key="5">
    <source>
        <dbReference type="Proteomes" id="UP001437256"/>
    </source>
</evidence>
<reference evidence="4 5" key="1">
    <citation type="submission" date="2024-05" db="EMBL/GenBank/DDBJ databases">
        <title>A draft genome resource for the thread blight pathogen Marasmius tenuissimus strain MS-2.</title>
        <authorList>
            <person name="Yulfo-Soto G.E."/>
            <person name="Baruah I.K."/>
            <person name="Amoako-Attah I."/>
            <person name="Bukari Y."/>
            <person name="Meinhardt L.W."/>
            <person name="Bailey B.A."/>
            <person name="Cohen S.P."/>
        </authorList>
    </citation>
    <scope>NUCLEOTIDE SEQUENCE [LARGE SCALE GENOMIC DNA]</scope>
    <source>
        <strain evidence="4 5">MS-2</strain>
    </source>
</reference>
<name>A0ABR3A645_9AGAR</name>
<evidence type="ECO:0000256" key="1">
    <source>
        <dbReference type="ARBA" id="ARBA00005446"/>
    </source>
</evidence>
<protein>
    <recommendedName>
        <fullName evidence="3">ATP-dependent DNA helicase RecQ zinc-binding domain-containing protein</fullName>
    </recommendedName>
</protein>